<sequence>MLFRSVHIVARFSKSTSTSVPRIFYSPSLLRCGSSFRASLISRCCSSVCVRSDIDVARDSVVKIFSFSREPNVVQPWQTTEKEYSSSGFAISGRRILTNSHVAGDHPYVQVRKHGSSTKYKAEVKAHGYGCDLAILGIDSEEFWEDMNPLELGDIPFIGETVYALGYPRGGDSISVTKGIVTRVEPQTYSHSSIGILTIQTDAAINDGNNGGPVVMDNKVAGVVYENRSSCDDYIIPTPIIKHFLTAVEETGQYIGLCSLDISYQSMENDYIRKHFKMSTEMTGVLINEINLLSSAQGILKKDDVILAIPIANDETIPFRKKERINFEHLVTLKKSGETVLLKVLRKGKEQEFNIIVRHEQPLVPDRHLPSYYILAGFVFVPLSKPYINSSIICECSSNRKAKKAGEQIVIISQVLLNDITTGYRDFKDLQVKNVNGVEVLNLRHLIELIEMCCEEDLRLDLENGRVISLNYKSAKEATSWILEHHGIPSAMSKDLKIESSQLELNPKHSFTPLLLVSEASICILGFCNSSSTQVPRFLSSPLLLLRSSSVRNNLLPRFHASISRCCSSVCVDSRRESTHTENSAIDSALDSVVKIFCFSSESDVAEPWKNSWVGLATGSGFAIFGRRILTNAHVVEDHSYLQVKKHGSPTKYRAIVEAVGDECDLAILAVDNEEFWEDLNPLELGDIPSIGETIFALGYPRGGDTISVTKGITSRVELTNYCQSSTKLLTIQIDATVKHGNSGGPVIMGNKVVGVAFQGLPRCENIEYIIPTPVIKHFLSVVEKNGYYIGFDLPDISCQAMENSQIHDVILAIDGVPIGNDEKFVFRGNERVNFNHLVSMKKPGETGLFKVLRDGREHEFKISLNSVQQRLVPVRKFDTNCYVFAGFIFVPLSKPNIENSSGAICDCTLKRRPQKPVHEIIIISQVLWDVINVGYSNLKNLQVKKVNGEEVESMNHLRRLIKKCRTEDLRFDLEKGKVIVLNYKSARKETSLILERHRIPSAMS</sequence>
<evidence type="ECO:0000259" key="1">
    <source>
        <dbReference type="Pfam" id="PF17815"/>
    </source>
</evidence>
<dbReference type="Proteomes" id="UP000694240">
    <property type="component" value="Chromosome 13"/>
</dbReference>
<dbReference type="EMBL" id="JAEFBK010000013">
    <property type="protein sequence ID" value="KAG7534249.1"/>
    <property type="molecule type" value="Genomic_DNA"/>
</dbReference>
<keyword evidence="3" id="KW-1185">Reference proteome</keyword>
<dbReference type="Pfam" id="PF17815">
    <property type="entry name" value="PDZ_3"/>
    <property type="match status" value="2"/>
</dbReference>
<dbReference type="GO" id="GO:0004252">
    <property type="term" value="F:serine-type endopeptidase activity"/>
    <property type="evidence" value="ECO:0007669"/>
    <property type="project" value="TreeGrafter"/>
</dbReference>
<dbReference type="InterPro" id="IPR041517">
    <property type="entry name" value="DEGP_PDZ"/>
</dbReference>
<comment type="caution">
    <text evidence="2">The sequence shown here is derived from an EMBL/GenBank/DDBJ whole genome shotgun (WGS) entry which is preliminary data.</text>
</comment>
<dbReference type="AlphaFoldDB" id="A0A8T1XNR9"/>
<dbReference type="PANTHER" id="PTHR45980">
    <property type="match status" value="1"/>
</dbReference>
<gene>
    <name evidence="2" type="ORF">ISN45_Aa08g018250</name>
</gene>
<evidence type="ECO:0000313" key="2">
    <source>
        <dbReference type="EMBL" id="KAG7534249.1"/>
    </source>
</evidence>
<protein>
    <submittedName>
        <fullName evidence="2">Peptidase S1 PA clan</fullName>
    </submittedName>
</protein>
<organism evidence="2 3">
    <name type="scientific">Arabidopsis thaliana x Arabidopsis arenosa</name>
    <dbReference type="NCBI Taxonomy" id="1240361"/>
    <lineage>
        <taxon>Eukaryota</taxon>
        <taxon>Viridiplantae</taxon>
        <taxon>Streptophyta</taxon>
        <taxon>Embryophyta</taxon>
        <taxon>Tracheophyta</taxon>
        <taxon>Spermatophyta</taxon>
        <taxon>Magnoliopsida</taxon>
        <taxon>eudicotyledons</taxon>
        <taxon>Gunneridae</taxon>
        <taxon>Pentapetalae</taxon>
        <taxon>rosids</taxon>
        <taxon>malvids</taxon>
        <taxon>Brassicales</taxon>
        <taxon>Brassicaceae</taxon>
        <taxon>Camelineae</taxon>
        <taxon>Arabidopsis</taxon>
    </lineage>
</organism>
<name>A0A8T1XNR9_9BRAS</name>
<proteinExistence type="predicted"/>
<reference evidence="2 3" key="1">
    <citation type="submission" date="2020-12" db="EMBL/GenBank/DDBJ databases">
        <title>Concerted genomic and epigenomic changes stabilize Arabidopsis allopolyploids.</title>
        <authorList>
            <person name="Chen Z."/>
        </authorList>
    </citation>
    <scope>NUCLEOTIDE SEQUENCE [LARGE SCALE GENOMIC DNA]</scope>
    <source>
        <strain evidence="2">Allo738</strain>
        <tissue evidence="2">Leaf</tissue>
    </source>
</reference>
<evidence type="ECO:0000313" key="3">
    <source>
        <dbReference type="Proteomes" id="UP000694240"/>
    </source>
</evidence>
<dbReference type="PANTHER" id="PTHR45980:SF9">
    <property type="entry name" value="PROTEASE DO-LIKE 10, MITOCHONDRIAL-RELATED"/>
    <property type="match status" value="1"/>
</dbReference>
<accession>A0A8T1XNR9</accession>
<feature type="domain" description="Protease Do-like PDZ" evidence="1">
    <location>
        <begin position="876"/>
        <end position="1005"/>
    </location>
</feature>
<dbReference type="Pfam" id="PF13365">
    <property type="entry name" value="Trypsin_2"/>
    <property type="match status" value="2"/>
</dbReference>
<feature type="domain" description="Protease Do-like PDZ" evidence="1">
    <location>
        <begin position="369"/>
        <end position="495"/>
    </location>
</feature>